<dbReference type="EMBL" id="BLLK01000022">
    <property type="protein sequence ID" value="GFH46491.1"/>
    <property type="molecule type" value="Genomic_DNA"/>
</dbReference>
<dbReference type="PANTHER" id="PTHR10237:SF14">
    <property type="entry name" value="MYND-TYPE DOMAIN-CONTAINING PROTEIN"/>
    <property type="match status" value="1"/>
</dbReference>
<dbReference type="InterPro" id="IPR024119">
    <property type="entry name" value="TF_DEAF-1"/>
</dbReference>
<evidence type="ECO:0000256" key="1">
    <source>
        <dbReference type="ARBA" id="ARBA00022723"/>
    </source>
</evidence>
<dbReference type="SMART" id="SM00671">
    <property type="entry name" value="SEL1"/>
    <property type="match status" value="1"/>
</dbReference>
<evidence type="ECO:0000256" key="2">
    <source>
        <dbReference type="ARBA" id="ARBA00022771"/>
    </source>
</evidence>
<dbReference type="SUPFAM" id="SSF81901">
    <property type="entry name" value="HCP-like"/>
    <property type="match status" value="1"/>
</dbReference>
<evidence type="ECO:0000313" key="7">
    <source>
        <dbReference type="Proteomes" id="UP001054902"/>
    </source>
</evidence>
<dbReference type="PANTHER" id="PTHR10237">
    <property type="entry name" value="DEFORMED EPIDERMAL AUTOREGULATORY FACTOR 1 HOMOLOG SUPPRESSIN"/>
    <property type="match status" value="1"/>
</dbReference>
<evidence type="ECO:0000256" key="4">
    <source>
        <dbReference type="PROSITE-ProRule" id="PRU00134"/>
    </source>
</evidence>
<dbReference type="PROSITE" id="PS01360">
    <property type="entry name" value="ZF_MYND_1"/>
    <property type="match status" value="1"/>
</dbReference>
<dbReference type="InterPro" id="IPR011990">
    <property type="entry name" value="TPR-like_helical_dom_sf"/>
</dbReference>
<dbReference type="AlphaFoldDB" id="A0AAD3CKE1"/>
<dbReference type="GO" id="GO:0005634">
    <property type="term" value="C:nucleus"/>
    <property type="evidence" value="ECO:0007669"/>
    <property type="project" value="TreeGrafter"/>
</dbReference>
<evidence type="ECO:0000313" key="6">
    <source>
        <dbReference type="EMBL" id="GFH46491.1"/>
    </source>
</evidence>
<keyword evidence="7" id="KW-1185">Reference proteome</keyword>
<dbReference type="Proteomes" id="UP001054902">
    <property type="component" value="Unassembled WGS sequence"/>
</dbReference>
<gene>
    <name evidence="6" type="ORF">CTEN210_02965</name>
</gene>
<dbReference type="PROSITE" id="PS50865">
    <property type="entry name" value="ZF_MYND_2"/>
    <property type="match status" value="1"/>
</dbReference>
<dbReference type="GO" id="GO:0000981">
    <property type="term" value="F:DNA-binding transcription factor activity, RNA polymerase II-specific"/>
    <property type="evidence" value="ECO:0007669"/>
    <property type="project" value="TreeGrafter"/>
</dbReference>
<keyword evidence="2 4" id="KW-0863">Zinc-finger</keyword>
<name>A0AAD3CKE1_9STRA</name>
<keyword evidence="1" id="KW-0479">Metal-binding</keyword>
<protein>
    <recommendedName>
        <fullName evidence="5">MYND-type domain-containing protein</fullName>
    </recommendedName>
</protein>
<proteinExistence type="predicted"/>
<dbReference type="Pfam" id="PF01753">
    <property type="entry name" value="zf-MYND"/>
    <property type="match status" value="1"/>
</dbReference>
<dbReference type="SUPFAM" id="SSF144232">
    <property type="entry name" value="HIT/MYND zinc finger-like"/>
    <property type="match status" value="1"/>
</dbReference>
<sequence>MSLEFYLEDLKPYTCQVCHTGESTTTKLQRCSLCKVVRYCGVECQRKHWKQHKKGECEKLKKMRNFWIQDAQNIGDKNGTHLFIGATRVATELGDHALAVEMFERAANTNYPIEGGHPNAMVYAAYHYEHGYGVKQNLEKAFQLYQRVLSHSEFGGENWGPACIGLSRIHEEGIIKEDKETGSYSTVIEKNLELAIKYKVFSKSNPETDGDVKYLEQWWNENRDKFMEQIETS</sequence>
<evidence type="ECO:0000256" key="3">
    <source>
        <dbReference type="ARBA" id="ARBA00022833"/>
    </source>
</evidence>
<dbReference type="Gene3D" id="1.25.40.10">
    <property type="entry name" value="Tetratricopeptide repeat domain"/>
    <property type="match status" value="1"/>
</dbReference>
<organism evidence="6 7">
    <name type="scientific">Chaetoceros tenuissimus</name>
    <dbReference type="NCBI Taxonomy" id="426638"/>
    <lineage>
        <taxon>Eukaryota</taxon>
        <taxon>Sar</taxon>
        <taxon>Stramenopiles</taxon>
        <taxon>Ochrophyta</taxon>
        <taxon>Bacillariophyta</taxon>
        <taxon>Coscinodiscophyceae</taxon>
        <taxon>Chaetocerotophycidae</taxon>
        <taxon>Chaetocerotales</taxon>
        <taxon>Chaetocerotaceae</taxon>
        <taxon>Chaetoceros</taxon>
    </lineage>
</organism>
<dbReference type="Pfam" id="PF08238">
    <property type="entry name" value="Sel1"/>
    <property type="match status" value="2"/>
</dbReference>
<feature type="domain" description="MYND-type" evidence="5">
    <location>
        <begin position="15"/>
        <end position="57"/>
    </location>
</feature>
<dbReference type="InterPro" id="IPR006597">
    <property type="entry name" value="Sel1-like"/>
</dbReference>
<dbReference type="GO" id="GO:0008270">
    <property type="term" value="F:zinc ion binding"/>
    <property type="evidence" value="ECO:0007669"/>
    <property type="project" value="UniProtKB-KW"/>
</dbReference>
<comment type="caution">
    <text evidence="6">The sequence shown here is derived from an EMBL/GenBank/DDBJ whole genome shotgun (WGS) entry which is preliminary data.</text>
</comment>
<dbReference type="Gene3D" id="6.10.140.2220">
    <property type="match status" value="1"/>
</dbReference>
<evidence type="ECO:0000259" key="5">
    <source>
        <dbReference type="PROSITE" id="PS50865"/>
    </source>
</evidence>
<keyword evidence="3" id="KW-0862">Zinc</keyword>
<reference evidence="6 7" key="1">
    <citation type="journal article" date="2021" name="Sci. Rep.">
        <title>The genome of the diatom Chaetoceros tenuissimus carries an ancient integrated fragment of an extant virus.</title>
        <authorList>
            <person name="Hongo Y."/>
            <person name="Kimura K."/>
            <person name="Takaki Y."/>
            <person name="Yoshida Y."/>
            <person name="Baba S."/>
            <person name="Kobayashi G."/>
            <person name="Nagasaki K."/>
            <person name="Hano T."/>
            <person name="Tomaru Y."/>
        </authorList>
    </citation>
    <scope>NUCLEOTIDE SEQUENCE [LARGE SCALE GENOMIC DNA]</scope>
    <source>
        <strain evidence="6 7">NIES-3715</strain>
    </source>
</reference>
<dbReference type="InterPro" id="IPR002893">
    <property type="entry name" value="Znf_MYND"/>
</dbReference>
<accession>A0AAD3CKE1</accession>